<evidence type="ECO:0000313" key="8">
    <source>
        <dbReference type="EMBL" id="KAK0135598.1"/>
    </source>
</evidence>
<keyword evidence="5" id="KW-0081">Bacteriolytic enzyme</keyword>
<keyword evidence="6" id="KW-0378">Hydrolase</keyword>
<dbReference type="GO" id="GO:0050830">
    <property type="term" value="P:defense response to Gram-positive bacterium"/>
    <property type="evidence" value="ECO:0007669"/>
    <property type="project" value="TreeGrafter"/>
</dbReference>
<evidence type="ECO:0000256" key="3">
    <source>
        <dbReference type="ARBA" id="ARBA00012732"/>
    </source>
</evidence>
<dbReference type="SUPFAM" id="SSF53955">
    <property type="entry name" value="Lysozyme-like"/>
    <property type="match status" value="2"/>
</dbReference>
<organism evidence="8 9">
    <name type="scientific">Merluccius polli</name>
    <name type="common">Benguela hake</name>
    <name type="synonym">Merluccius cadenati</name>
    <dbReference type="NCBI Taxonomy" id="89951"/>
    <lineage>
        <taxon>Eukaryota</taxon>
        <taxon>Metazoa</taxon>
        <taxon>Chordata</taxon>
        <taxon>Craniata</taxon>
        <taxon>Vertebrata</taxon>
        <taxon>Euteleostomi</taxon>
        <taxon>Actinopterygii</taxon>
        <taxon>Neopterygii</taxon>
        <taxon>Teleostei</taxon>
        <taxon>Neoteleostei</taxon>
        <taxon>Acanthomorphata</taxon>
        <taxon>Zeiogadaria</taxon>
        <taxon>Gadariae</taxon>
        <taxon>Gadiformes</taxon>
        <taxon>Gadoidei</taxon>
        <taxon>Merlucciidae</taxon>
        <taxon>Merluccius</taxon>
    </lineage>
</organism>
<keyword evidence="5" id="KW-0929">Antimicrobial</keyword>
<dbReference type="EC" id="3.2.1.17" evidence="3"/>
<proteinExistence type="inferred from homology"/>
<dbReference type="InterPro" id="IPR023346">
    <property type="entry name" value="Lysozyme-like_dom_sf"/>
</dbReference>
<accession>A0AA47M8F2</accession>
<dbReference type="PANTHER" id="PTHR31698">
    <property type="entry name" value="LYSOZYME G FAMILY MEMBER"/>
    <property type="match status" value="1"/>
</dbReference>
<protein>
    <recommendedName>
        <fullName evidence="4">Lysozyme g</fullName>
        <ecNumber evidence="3">3.2.1.17</ecNumber>
    </recommendedName>
    <alternativeName>
        <fullName evidence="7">1,4-beta-N-acetylmuramidase</fullName>
    </alternativeName>
</protein>
<evidence type="ECO:0000256" key="6">
    <source>
        <dbReference type="ARBA" id="ARBA00023295"/>
    </source>
</evidence>
<dbReference type="GO" id="GO:0031640">
    <property type="term" value="P:killing of cells of another organism"/>
    <property type="evidence" value="ECO:0007669"/>
    <property type="project" value="UniProtKB-KW"/>
</dbReference>
<dbReference type="GO" id="GO:0009253">
    <property type="term" value="P:peptidoglycan catabolic process"/>
    <property type="evidence" value="ECO:0007669"/>
    <property type="project" value="InterPro"/>
</dbReference>
<keyword evidence="9" id="KW-1185">Reference proteome</keyword>
<evidence type="ECO:0000256" key="2">
    <source>
        <dbReference type="ARBA" id="ARBA00008902"/>
    </source>
</evidence>
<dbReference type="PRINTS" id="PR00749">
    <property type="entry name" value="LYSOZYMEG"/>
</dbReference>
<dbReference type="Gene3D" id="1.10.530.10">
    <property type="match status" value="2"/>
</dbReference>
<name>A0AA47M8F2_MERPO</name>
<dbReference type="PANTHER" id="PTHR31698:SF8">
    <property type="entry name" value="LYSOZYME G-RELATED"/>
    <property type="match status" value="1"/>
</dbReference>
<sequence>MAKTDAERMAIYKSMIKRVGQRHGVDPAVIAGIISRVCRAGNTIKGNNGWGDHGNAFGLMQLDVNPNGGNHRARGKWNGEEHLNQATGILVNFIKKIQNKFPDWGAEQKLKAPLIYLLLYNTVSLLDDFAGAIAAYNMGDDNVDSYENVDQHTTGGDYSNDVDVNPNGGNHKAEGKWDSEEHLNQATGILVDFIKKIQNKFPNWGAEQKLKGAIAAYNMGDGNVHSYENVDQHTTGRDYSNDVTARAQWYKRHGY</sequence>
<evidence type="ECO:0000313" key="9">
    <source>
        <dbReference type="Proteomes" id="UP001174136"/>
    </source>
</evidence>
<comment type="caution">
    <text evidence="8">The sequence shown here is derived from an EMBL/GenBank/DDBJ whole genome shotgun (WGS) entry which is preliminary data.</text>
</comment>
<dbReference type="InterPro" id="IPR002152">
    <property type="entry name" value="Glyco_hydro_23"/>
</dbReference>
<reference evidence="8" key="1">
    <citation type="journal article" date="2023" name="Front. Mar. Sci.">
        <title>A new Merluccius polli reference genome to investigate the effects of global change in West African waters.</title>
        <authorList>
            <person name="Mateo J.L."/>
            <person name="Blanco-Fernandez C."/>
            <person name="Garcia-Vazquez E."/>
            <person name="Machado-Schiaffino G."/>
        </authorList>
    </citation>
    <scope>NUCLEOTIDE SEQUENCE</scope>
    <source>
        <strain evidence="8">C29</strain>
        <tissue evidence="8">Fin</tissue>
    </source>
</reference>
<dbReference type="AlphaFoldDB" id="A0AA47M8F2"/>
<evidence type="ECO:0000256" key="1">
    <source>
        <dbReference type="ARBA" id="ARBA00000632"/>
    </source>
</evidence>
<dbReference type="Proteomes" id="UP001174136">
    <property type="component" value="Unassembled WGS sequence"/>
</dbReference>
<dbReference type="EMBL" id="JAOPHQ010005416">
    <property type="protein sequence ID" value="KAK0135598.1"/>
    <property type="molecule type" value="Genomic_DNA"/>
</dbReference>
<comment type="similarity">
    <text evidence="2">Belongs to the glycosyl hydrolase 23 family.</text>
</comment>
<dbReference type="GO" id="GO:0003796">
    <property type="term" value="F:lysozyme activity"/>
    <property type="evidence" value="ECO:0007669"/>
    <property type="project" value="UniProtKB-EC"/>
</dbReference>
<evidence type="ECO:0000256" key="4">
    <source>
        <dbReference type="ARBA" id="ARBA00016485"/>
    </source>
</evidence>
<gene>
    <name evidence="8" type="primary">LYG_2</name>
    <name evidence="8" type="ORF">N1851_028548</name>
</gene>
<comment type="catalytic activity">
    <reaction evidence="1">
        <text>Hydrolysis of (1-&gt;4)-beta-linkages between N-acetylmuramic acid and N-acetyl-D-glucosamine residues in a peptidoglycan and between N-acetyl-D-glucosamine residues in chitodextrins.</text>
        <dbReference type="EC" id="3.2.1.17"/>
    </reaction>
</comment>
<evidence type="ECO:0000256" key="7">
    <source>
        <dbReference type="ARBA" id="ARBA00031262"/>
    </source>
</evidence>
<dbReference type="GO" id="GO:0005576">
    <property type="term" value="C:extracellular region"/>
    <property type="evidence" value="ECO:0007669"/>
    <property type="project" value="TreeGrafter"/>
</dbReference>
<evidence type="ECO:0000256" key="5">
    <source>
        <dbReference type="ARBA" id="ARBA00022638"/>
    </source>
</evidence>
<keyword evidence="6" id="KW-0326">Glycosidase</keyword>